<dbReference type="InterPro" id="IPR001063">
    <property type="entry name" value="Ribosomal_uL22"/>
</dbReference>
<dbReference type="Gene3D" id="3.90.470.10">
    <property type="entry name" value="Ribosomal protein L22/L17"/>
    <property type="match status" value="1"/>
</dbReference>
<dbReference type="Proteomes" id="UP000229641">
    <property type="component" value="Unassembled WGS sequence"/>
</dbReference>
<evidence type="ECO:0000256" key="3">
    <source>
        <dbReference type="ARBA" id="ARBA00022884"/>
    </source>
</evidence>
<dbReference type="GO" id="GO:0003735">
    <property type="term" value="F:structural constituent of ribosome"/>
    <property type="evidence" value="ECO:0007669"/>
    <property type="project" value="InterPro"/>
</dbReference>
<dbReference type="InterPro" id="IPR047867">
    <property type="entry name" value="Ribosomal_uL22_bac/org-type"/>
</dbReference>
<evidence type="ECO:0000256" key="9">
    <source>
        <dbReference type="RuleBase" id="RU004006"/>
    </source>
</evidence>
<evidence type="ECO:0000256" key="10">
    <source>
        <dbReference type="RuleBase" id="RU004008"/>
    </source>
</evidence>
<evidence type="ECO:0000313" key="11">
    <source>
        <dbReference type="EMBL" id="PIQ88366.1"/>
    </source>
</evidence>
<dbReference type="SUPFAM" id="SSF54843">
    <property type="entry name" value="Ribosomal protein L22"/>
    <property type="match status" value="1"/>
</dbReference>
<dbReference type="EMBL" id="PCWA01000109">
    <property type="protein sequence ID" value="PIQ88366.1"/>
    <property type="molecule type" value="Genomic_DNA"/>
</dbReference>
<dbReference type="GO" id="GO:0019843">
    <property type="term" value="F:rRNA binding"/>
    <property type="evidence" value="ECO:0007669"/>
    <property type="project" value="UniProtKB-UniRule"/>
</dbReference>
<gene>
    <name evidence="7" type="primary">rplV</name>
    <name evidence="11" type="ORF">COV72_08660</name>
</gene>
<keyword evidence="3 7" id="KW-0694">RNA-binding</keyword>
<evidence type="ECO:0000313" key="12">
    <source>
        <dbReference type="Proteomes" id="UP000229641"/>
    </source>
</evidence>
<dbReference type="NCBIfam" id="TIGR01044">
    <property type="entry name" value="rplV_bact"/>
    <property type="match status" value="1"/>
</dbReference>
<evidence type="ECO:0000256" key="2">
    <source>
        <dbReference type="ARBA" id="ARBA00022730"/>
    </source>
</evidence>
<comment type="caution">
    <text evidence="11">The sequence shown here is derived from an EMBL/GenBank/DDBJ whole genome shotgun (WGS) entry which is preliminary data.</text>
</comment>
<dbReference type="AlphaFoldDB" id="A0A2H0LVH9"/>
<name>A0A2H0LVH9_9BACT</name>
<dbReference type="GO" id="GO:0006412">
    <property type="term" value="P:translation"/>
    <property type="evidence" value="ECO:0007669"/>
    <property type="project" value="UniProtKB-UniRule"/>
</dbReference>
<sequence>MISRAENKFLRLSPRKTREVIDLIRGEDVSYALGLLPNLNKRPRDYVLKTLRSAIANAKVKGIEPQQLYISRISADEGARWKRYRAAAFGRAAPILKRTVHLKIELDLKHK</sequence>
<dbReference type="Pfam" id="PF00237">
    <property type="entry name" value="Ribosomal_L22"/>
    <property type="match status" value="1"/>
</dbReference>
<accession>A0A2H0LVH9</accession>
<dbReference type="InterPro" id="IPR005727">
    <property type="entry name" value="Ribosomal_uL22_bac/chlpt-type"/>
</dbReference>
<evidence type="ECO:0000256" key="1">
    <source>
        <dbReference type="ARBA" id="ARBA00009451"/>
    </source>
</evidence>
<dbReference type="CDD" id="cd00336">
    <property type="entry name" value="Ribosomal_L22"/>
    <property type="match status" value="1"/>
</dbReference>
<comment type="subunit">
    <text evidence="7 9">Part of the 50S ribosomal subunit.</text>
</comment>
<organism evidence="11 12">
    <name type="scientific">Candidatus Ghiorseimicrobium undicola</name>
    <dbReference type="NCBI Taxonomy" id="1974746"/>
    <lineage>
        <taxon>Bacteria</taxon>
        <taxon>Pseudomonadati</taxon>
        <taxon>Candidatus Omnitrophota</taxon>
        <taxon>Candidatus Ghiorseimicrobium</taxon>
    </lineage>
</organism>
<dbReference type="InterPro" id="IPR036394">
    <property type="entry name" value="Ribosomal_uL22_sf"/>
</dbReference>
<comment type="function">
    <text evidence="7 10">This protein binds specifically to 23S rRNA; its binding is stimulated by other ribosomal proteins, e.g., L4, L17, and L20. It is important during the early stages of 50S assembly. It makes multiple contacts with different domains of the 23S rRNA in the assembled 50S subunit and ribosome.</text>
</comment>
<comment type="function">
    <text evidence="7">The globular domain of the protein is located near the polypeptide exit tunnel on the outside of the subunit, while an extended beta-hairpin is found that lines the wall of the exit tunnel in the center of the 70S ribosome.</text>
</comment>
<protein>
    <recommendedName>
        <fullName evidence="6 7">Large ribosomal subunit protein uL22</fullName>
    </recommendedName>
</protein>
<comment type="similarity">
    <text evidence="1 7 8">Belongs to the universal ribosomal protein uL22 family.</text>
</comment>
<proteinExistence type="inferred from homology"/>
<dbReference type="PANTHER" id="PTHR13501:SF8">
    <property type="entry name" value="LARGE RIBOSOMAL SUBUNIT PROTEIN UL22M"/>
    <property type="match status" value="1"/>
</dbReference>
<evidence type="ECO:0000256" key="6">
    <source>
        <dbReference type="ARBA" id="ARBA00035207"/>
    </source>
</evidence>
<evidence type="ECO:0000256" key="8">
    <source>
        <dbReference type="RuleBase" id="RU004005"/>
    </source>
</evidence>
<evidence type="ECO:0000256" key="4">
    <source>
        <dbReference type="ARBA" id="ARBA00022980"/>
    </source>
</evidence>
<dbReference type="HAMAP" id="MF_01331_B">
    <property type="entry name" value="Ribosomal_uL22_B"/>
    <property type="match status" value="1"/>
</dbReference>
<reference evidence="11 12" key="1">
    <citation type="submission" date="2017-09" db="EMBL/GenBank/DDBJ databases">
        <title>Depth-based differentiation of microbial function through sediment-hosted aquifers and enrichment of novel symbionts in the deep terrestrial subsurface.</title>
        <authorList>
            <person name="Probst A.J."/>
            <person name="Ladd B."/>
            <person name="Jarett J.K."/>
            <person name="Geller-Mcgrath D.E."/>
            <person name="Sieber C.M."/>
            <person name="Emerson J.B."/>
            <person name="Anantharaman K."/>
            <person name="Thomas B.C."/>
            <person name="Malmstrom R."/>
            <person name="Stieglmeier M."/>
            <person name="Klingl A."/>
            <person name="Woyke T."/>
            <person name="Ryan C.M."/>
            <person name="Banfield J.F."/>
        </authorList>
    </citation>
    <scope>NUCLEOTIDE SEQUENCE [LARGE SCALE GENOMIC DNA]</scope>
    <source>
        <strain evidence="11">CG11_big_fil_rev_8_21_14_0_20_42_13</strain>
    </source>
</reference>
<keyword evidence="5 7" id="KW-0687">Ribonucleoprotein</keyword>
<evidence type="ECO:0000256" key="7">
    <source>
        <dbReference type="HAMAP-Rule" id="MF_01331"/>
    </source>
</evidence>
<evidence type="ECO:0000256" key="5">
    <source>
        <dbReference type="ARBA" id="ARBA00023274"/>
    </source>
</evidence>
<dbReference type="GO" id="GO:0022625">
    <property type="term" value="C:cytosolic large ribosomal subunit"/>
    <property type="evidence" value="ECO:0007669"/>
    <property type="project" value="TreeGrafter"/>
</dbReference>
<dbReference type="PANTHER" id="PTHR13501">
    <property type="entry name" value="CHLOROPLAST 50S RIBOSOMAL PROTEIN L22-RELATED"/>
    <property type="match status" value="1"/>
</dbReference>
<keyword evidence="2 7" id="KW-0699">rRNA-binding</keyword>
<keyword evidence="4 7" id="KW-0689">Ribosomal protein</keyword>